<keyword evidence="2" id="KW-1185">Reference proteome</keyword>
<dbReference type="Proteomes" id="UP001501147">
    <property type="component" value="Unassembled WGS sequence"/>
</dbReference>
<dbReference type="EMBL" id="BAABJV010000001">
    <property type="protein sequence ID" value="GAA4764857.1"/>
    <property type="molecule type" value="Genomic_DNA"/>
</dbReference>
<comment type="caution">
    <text evidence="1">The sequence shown here is derived from an EMBL/GenBank/DDBJ whole genome shotgun (WGS) entry which is preliminary data.</text>
</comment>
<reference evidence="2" key="1">
    <citation type="journal article" date="2019" name="Int. J. Syst. Evol. Microbiol.">
        <title>The Global Catalogue of Microorganisms (GCM) 10K type strain sequencing project: providing services to taxonomists for standard genome sequencing and annotation.</title>
        <authorList>
            <consortium name="The Broad Institute Genomics Platform"/>
            <consortium name="The Broad Institute Genome Sequencing Center for Infectious Disease"/>
            <person name="Wu L."/>
            <person name="Ma J."/>
        </authorList>
    </citation>
    <scope>NUCLEOTIDE SEQUENCE [LARGE SCALE GENOMIC DNA]</scope>
    <source>
        <strain evidence="2">JCM 18324</strain>
    </source>
</reference>
<evidence type="ECO:0000313" key="1">
    <source>
        <dbReference type="EMBL" id="GAA4764857.1"/>
    </source>
</evidence>
<organism evidence="1 2">
    <name type="scientific">Streptomyces sanyensis</name>
    <dbReference type="NCBI Taxonomy" id="568869"/>
    <lineage>
        <taxon>Bacteria</taxon>
        <taxon>Bacillati</taxon>
        <taxon>Actinomycetota</taxon>
        <taxon>Actinomycetes</taxon>
        <taxon>Kitasatosporales</taxon>
        <taxon>Streptomycetaceae</taxon>
        <taxon>Streptomyces</taxon>
    </lineage>
</organism>
<evidence type="ECO:0000313" key="2">
    <source>
        <dbReference type="Proteomes" id="UP001501147"/>
    </source>
</evidence>
<sequence length="178" mass="19697">MLTVARLEEVVGGLRAHRPEQPRDIDFALIAQLLGTGLPSDFRELSRAYPTLEFDGFLRVPTPRPGGEETYVDGLRYELEVLQDLVDEDMAEGHVGYPEPGGLLPWSESLSGDVFYWRTAGDDPDGWPVVVNSRNGEWWEFEGGALAFLVGLLDGTVERRDLPADVPGPDPQVRVYGS</sequence>
<dbReference type="InterPro" id="IPR037883">
    <property type="entry name" value="Knr4/Smi1-like_sf"/>
</dbReference>
<dbReference type="SUPFAM" id="SSF160631">
    <property type="entry name" value="SMI1/KNR4-like"/>
    <property type="match status" value="1"/>
</dbReference>
<dbReference type="RefSeq" id="WP_345609481.1">
    <property type="nucleotide sequence ID" value="NZ_BAABJV010000001.1"/>
</dbReference>
<accession>A0ABP8ZSD7</accession>
<protein>
    <recommendedName>
        <fullName evidence="3">Knr4/Smi1-like domain-containing protein</fullName>
    </recommendedName>
</protein>
<proteinExistence type="predicted"/>
<evidence type="ECO:0008006" key="3">
    <source>
        <dbReference type="Google" id="ProtNLM"/>
    </source>
</evidence>
<gene>
    <name evidence="1" type="ORF">GCM10023329_08520</name>
</gene>
<name>A0ABP8ZSD7_9ACTN</name>